<dbReference type="InterPro" id="IPR032821">
    <property type="entry name" value="PKS_assoc"/>
</dbReference>
<dbReference type="InterPro" id="IPR036291">
    <property type="entry name" value="NAD(P)-bd_dom_sf"/>
</dbReference>
<dbReference type="InterPro" id="IPR016035">
    <property type="entry name" value="Acyl_Trfase/lysoPLipase"/>
</dbReference>
<dbReference type="Gene3D" id="3.40.50.720">
    <property type="entry name" value="NAD(P)-binding Rossmann-like Domain"/>
    <property type="match status" value="1"/>
</dbReference>
<dbReference type="SUPFAM" id="SSF47336">
    <property type="entry name" value="ACP-like"/>
    <property type="match status" value="1"/>
</dbReference>
<dbReference type="SUPFAM" id="SSF52151">
    <property type="entry name" value="FabD/lysophospholipase-like"/>
    <property type="match status" value="1"/>
</dbReference>
<dbReference type="InterPro" id="IPR049900">
    <property type="entry name" value="PKS_mFAS_DH"/>
</dbReference>
<dbReference type="Gene3D" id="3.30.70.3290">
    <property type="match status" value="1"/>
</dbReference>
<dbReference type="CDD" id="cd08956">
    <property type="entry name" value="KR_3_FAS_SDR_x"/>
    <property type="match status" value="1"/>
</dbReference>
<evidence type="ECO:0000256" key="3">
    <source>
        <dbReference type="ARBA" id="ARBA00022679"/>
    </source>
</evidence>
<keyword evidence="3" id="KW-0808">Transferase</keyword>
<dbReference type="SMART" id="SM00823">
    <property type="entry name" value="PKS_PP"/>
    <property type="match status" value="1"/>
</dbReference>
<organism evidence="10 11">
    <name type="scientific">Thermocatellispora tengchongensis</name>
    <dbReference type="NCBI Taxonomy" id="1073253"/>
    <lineage>
        <taxon>Bacteria</taxon>
        <taxon>Bacillati</taxon>
        <taxon>Actinomycetota</taxon>
        <taxon>Actinomycetes</taxon>
        <taxon>Streptosporangiales</taxon>
        <taxon>Streptosporangiaceae</taxon>
        <taxon>Thermocatellispora</taxon>
    </lineage>
</organism>
<dbReference type="InterPro" id="IPR014030">
    <property type="entry name" value="Ketoacyl_synth_N"/>
</dbReference>
<evidence type="ECO:0000259" key="8">
    <source>
        <dbReference type="PROSITE" id="PS52004"/>
    </source>
</evidence>
<dbReference type="CDD" id="cd05195">
    <property type="entry name" value="enoyl_red"/>
    <property type="match status" value="1"/>
</dbReference>
<dbReference type="SUPFAM" id="SSF51735">
    <property type="entry name" value="NAD(P)-binding Rossmann-fold domains"/>
    <property type="match status" value="3"/>
</dbReference>
<feature type="region of interest" description="N-terminal hotdog fold" evidence="6">
    <location>
        <begin position="906"/>
        <end position="1028"/>
    </location>
</feature>
<dbReference type="SMART" id="SM01294">
    <property type="entry name" value="PKS_PP_betabranch"/>
    <property type="match status" value="1"/>
</dbReference>
<keyword evidence="5" id="KW-0012">Acyltransferase</keyword>
<dbReference type="InterPro" id="IPR020807">
    <property type="entry name" value="PKS_DH"/>
</dbReference>
<evidence type="ECO:0000256" key="6">
    <source>
        <dbReference type="PROSITE-ProRule" id="PRU01363"/>
    </source>
</evidence>
<dbReference type="InterPro" id="IPR014031">
    <property type="entry name" value="Ketoacyl_synth_C"/>
</dbReference>
<dbReference type="Pfam" id="PF00550">
    <property type="entry name" value="PP-binding"/>
    <property type="match status" value="1"/>
</dbReference>
<evidence type="ECO:0000256" key="1">
    <source>
        <dbReference type="ARBA" id="ARBA00022450"/>
    </source>
</evidence>
<dbReference type="InterPro" id="IPR013968">
    <property type="entry name" value="PKS_KR"/>
</dbReference>
<dbReference type="GO" id="GO:0016491">
    <property type="term" value="F:oxidoreductase activity"/>
    <property type="evidence" value="ECO:0007669"/>
    <property type="project" value="InterPro"/>
</dbReference>
<dbReference type="Pfam" id="PF02801">
    <property type="entry name" value="Ketoacyl-synt_C"/>
    <property type="match status" value="1"/>
</dbReference>
<comment type="caution">
    <text evidence="10">The sequence shown here is derived from an EMBL/GenBank/DDBJ whole genome shotgun (WGS) entry which is preliminary data.</text>
</comment>
<dbReference type="PROSITE" id="PS50075">
    <property type="entry name" value="CARRIER"/>
    <property type="match status" value="1"/>
</dbReference>
<dbReference type="SMART" id="SM00829">
    <property type="entry name" value="PKS_ER"/>
    <property type="match status" value="1"/>
</dbReference>
<proteinExistence type="predicted"/>
<dbReference type="Pfam" id="PF00698">
    <property type="entry name" value="Acyl_transf_1"/>
    <property type="match status" value="1"/>
</dbReference>
<dbReference type="InterPro" id="IPR013154">
    <property type="entry name" value="ADH-like_N"/>
</dbReference>
<feature type="region of interest" description="C-terminal hotdog fold" evidence="6">
    <location>
        <begin position="1043"/>
        <end position="1184"/>
    </location>
</feature>
<dbReference type="SMART" id="SM00822">
    <property type="entry name" value="PKS_KR"/>
    <property type="match status" value="1"/>
</dbReference>
<dbReference type="InterPro" id="IPR006162">
    <property type="entry name" value="Ppantetheine_attach_site"/>
</dbReference>
<dbReference type="FunFam" id="3.40.366.10:FF:000002">
    <property type="entry name" value="Probable polyketide synthase 2"/>
    <property type="match status" value="1"/>
</dbReference>
<dbReference type="PANTHER" id="PTHR43775">
    <property type="entry name" value="FATTY ACID SYNTHASE"/>
    <property type="match status" value="1"/>
</dbReference>
<dbReference type="Pfam" id="PF21089">
    <property type="entry name" value="PKS_DH_N"/>
    <property type="match status" value="1"/>
</dbReference>
<dbReference type="InterPro" id="IPR020806">
    <property type="entry name" value="PKS_PP-bd"/>
</dbReference>
<keyword evidence="4" id="KW-0511">Multifunctional enzyme</keyword>
<keyword evidence="1" id="KW-0596">Phosphopantetheine</keyword>
<dbReference type="InterPro" id="IPR042104">
    <property type="entry name" value="PKS_dehydratase_sf"/>
</dbReference>
<dbReference type="SMART" id="SM00826">
    <property type="entry name" value="PKS_DH"/>
    <property type="match status" value="1"/>
</dbReference>
<dbReference type="InterPro" id="IPR009081">
    <property type="entry name" value="PP-bd_ACP"/>
</dbReference>
<dbReference type="SMART" id="SM00827">
    <property type="entry name" value="PKS_AT"/>
    <property type="match status" value="1"/>
</dbReference>
<evidence type="ECO:0000256" key="4">
    <source>
        <dbReference type="ARBA" id="ARBA00023268"/>
    </source>
</evidence>
<dbReference type="InterPro" id="IPR050091">
    <property type="entry name" value="PKS_NRPS_Biosynth_Enz"/>
</dbReference>
<dbReference type="InterPro" id="IPR014043">
    <property type="entry name" value="Acyl_transferase_dom"/>
</dbReference>
<dbReference type="Pfam" id="PF08659">
    <property type="entry name" value="KR"/>
    <property type="match status" value="1"/>
</dbReference>
<dbReference type="InterPro" id="IPR016039">
    <property type="entry name" value="Thiolase-like"/>
</dbReference>
<protein>
    <submittedName>
        <fullName evidence="10">Polyketide synthase 12</fullName>
    </submittedName>
</protein>
<dbReference type="GO" id="GO:0006633">
    <property type="term" value="P:fatty acid biosynthetic process"/>
    <property type="evidence" value="ECO:0007669"/>
    <property type="project" value="TreeGrafter"/>
</dbReference>
<dbReference type="PANTHER" id="PTHR43775:SF51">
    <property type="entry name" value="INACTIVE PHENOLPHTHIOCEROL SYNTHESIS POLYKETIDE SYNTHASE TYPE I PKS1-RELATED"/>
    <property type="match status" value="1"/>
</dbReference>
<sequence>MTTAPRDDVRREEAAEPIAIVGMACRFPGAVSSPEDLWRLVSAGVDAVTPFPADRGWDTAALFDADPALAGTDYGREGGFLDGATDFDPAFFGISPREATGMDPQQRLALETAWEAFERAGIDPRSMRGSETAVYMGVMYHDQVPEGAQGEGLTGGMSSAVSGRVAHILGLEGAAVTVDTACSSSLVALHLACQALRQRDCALALAGGVTVMAYPAAFLGFAQTGTLARDGRCKPFSAAADGMGWAEGVGILLVERLSDAVRNGREVLAVVPGSAMNQDGATNGLMTPSDRSQRRVIRQALANARLVPADVDVVEAHGTGTLVGDPIEAAALNAVYGEGRDASRPLWLGSVKSNFGHTQAAAGVAGVIKMVMALKHGVLPKTLHVDEPSPRIDWSSGALRLLTDHREWPANGAPRRAGVSAFGLSGTNAHVIIEQPPGAAPGEAGGETARGLVASGGPVPLVVSGRSAQALAAQAERLRALLEADPALRLADVGWSLARTRAALEHRGVVLATGRDEAIGGLAALAEGRAAVGVTTGVARPGEIVMVFPGQGSQWAGMGAALLESSEVFAAAVAECEAALAPYVDWSLPAVLRGEGDLERVDVVQPALFAVMVALARMWESAGIRPDVVVGHSQGEIAAAYVAGALSLDDAARVVALRSKAVLELAGAGAMAQLALGEAETRELLRPWGEEAVVAAVNGPSATVVSGTPGAVEDVLARAEARGVRGRRIPVNYASHSPQVRRLGDRLLADLAGIAPRTSSAVFHSTVTGGPLDTGGLDAHYWYRNLCEPVRFAPVIAALAEKAALFVEVSPHPVLTTAVQDLAQRARAAVVETLRRDDGGLGRFMLSLAGAHVAGAAIDWDAVLAGTRPRRVALPTYAFQRERCWPDPSAGGHANLASAGLVPAGHPLLAARIDLPGRGECVLTGRLSLTAQPWLGDHRVGGVAVVPGAVVAELVVRAGDETGCGRVAELLLQAPLILPGEGGVHVQVAVGAAGPDGARDVAVYAVPESGGEWTCNATGTLVPDPGELGEPGEATAAWPPPGAEPVAVQDFYADMSGAGYEYGPAFQGVRGAWRRGEEVFAEVALPPELRGEAGRFVLHPVLLDAALQAMGFAEVGGEVAEGRVLLPFTFTGLSVLAGGASAARVRIVPKDDGGASIELSDPAGAPLAVLDSLGLRAVALGDLGATGSAARDDSYHLDWTPVPLRPADAGRCVVAGPDPLGVAAGLRRAGLGVESFPDLDAVTGAPDVLVVCAPADTAAAPQDAAPGHAAPASAPVSAAVAARDAAATMLATVQRWLRDDRYAETRLVVVTRDAVSCPEGARPRETPPDPVQAAVWGLLRSVRAEAPGRVSLIDVDGGPVPWAGVLAAEDEPEIAVRGRAALAPRLERIVPGASGVALIPPPGTGWRVDTTAPGSLEAVTIVPAEADRGPLGHGDVRVEVHAAGVNFRDVLVGLGMYPDPGAMGNEAAGVVTEVGPGVTRLRPGDHVLGFMRECWGPAALADERVLAKMPDAWSFEEAAAVPVAYVTALYGLIDLGRLAAGETVVVHAATGGVGTAAVQVARWAGARVLGTASEGKWPVLREMGLAQEEIASSRTAEFAGRFRRAAPEGVDVVLNCLAGELVDASLGLLRPGGRLVEMGKTDLRDPGELADRHPGVEYVSFDAAALDLDRMGGLLARVMDLFAQGALALPPVTTADIRQAPRVLRWMSQAGHVGKIVLRTPRALDPDGTVLITGGTGTLGRLLARHLVTAHGARRLLLVSRSGKAAPGVEDDLADLGADVRVEACDVADRAALAALLRDVRLTAVIHAAGVLDDGMVLSQDEARLARVLRPKIDGAVNLDELTRSADLAWFVMFSSVTGVIGGPGQAGYAAANAFLDALAQRRRAEGLPGLSLAWGIWAPASGMTAHLTEADRTRMRAGGVAALSAEDGLALFDAALRADVGVQVPARFDLARWRETAADEGVPALLRDLIAAPARRTAAAVREEEPDLRAMLAGRSREERESIVTGIVVDNVAVVLGHRSTAGIDLERGFFDIGFDSLTAVELRNRLNAATGLRLPVSYIYDNPTPETLVAHLLATCGADDPAPASILSELEGLEQAVAAAAPEQDLRAELRERLHVLLSKLEDPPALPVLD</sequence>
<evidence type="ECO:0000313" key="10">
    <source>
        <dbReference type="EMBL" id="MBB5136030.1"/>
    </source>
</evidence>
<evidence type="ECO:0000313" key="11">
    <source>
        <dbReference type="Proteomes" id="UP000578449"/>
    </source>
</evidence>
<dbReference type="InterPro" id="IPR020841">
    <property type="entry name" value="PKS_Beta-ketoAc_synthase_dom"/>
</dbReference>
<evidence type="ECO:0000259" key="7">
    <source>
        <dbReference type="PROSITE" id="PS50075"/>
    </source>
</evidence>
<feature type="domain" description="Carrier" evidence="7">
    <location>
        <begin position="2003"/>
        <end position="2078"/>
    </location>
</feature>
<dbReference type="InterPro" id="IPR057326">
    <property type="entry name" value="KR_dom"/>
</dbReference>
<reference evidence="10 11" key="1">
    <citation type="submission" date="2020-08" db="EMBL/GenBank/DDBJ databases">
        <title>Genomic Encyclopedia of Type Strains, Phase IV (KMG-IV): sequencing the most valuable type-strain genomes for metagenomic binning, comparative biology and taxonomic classification.</title>
        <authorList>
            <person name="Goeker M."/>
        </authorList>
    </citation>
    <scope>NUCLEOTIDE SEQUENCE [LARGE SCALE GENOMIC DNA]</scope>
    <source>
        <strain evidence="10 11">DSM 45615</strain>
    </source>
</reference>
<dbReference type="InterPro" id="IPR020843">
    <property type="entry name" value="ER"/>
</dbReference>
<dbReference type="InterPro" id="IPR036736">
    <property type="entry name" value="ACP-like_sf"/>
</dbReference>
<dbReference type="Pfam" id="PF13602">
    <property type="entry name" value="ADH_zinc_N_2"/>
    <property type="match status" value="1"/>
</dbReference>
<keyword evidence="11" id="KW-1185">Reference proteome</keyword>
<feature type="domain" description="Ketosynthase family 3 (KS3)" evidence="8">
    <location>
        <begin position="15"/>
        <end position="435"/>
    </location>
</feature>
<dbReference type="InterPro" id="IPR049552">
    <property type="entry name" value="PKS_DH_N"/>
</dbReference>
<dbReference type="SMART" id="SM00825">
    <property type="entry name" value="PKS_KS"/>
    <property type="match status" value="1"/>
</dbReference>
<dbReference type="GO" id="GO:0004312">
    <property type="term" value="F:fatty acid synthase activity"/>
    <property type="evidence" value="ECO:0007669"/>
    <property type="project" value="TreeGrafter"/>
</dbReference>
<dbReference type="Gene3D" id="3.90.180.10">
    <property type="entry name" value="Medium-chain alcohol dehydrogenases, catalytic domain"/>
    <property type="match status" value="1"/>
</dbReference>
<dbReference type="Gene3D" id="3.40.47.10">
    <property type="match status" value="1"/>
</dbReference>
<dbReference type="PROSITE" id="PS52019">
    <property type="entry name" value="PKS_MFAS_DH"/>
    <property type="match status" value="1"/>
</dbReference>
<dbReference type="SUPFAM" id="SSF53901">
    <property type="entry name" value="Thiolase-like"/>
    <property type="match status" value="1"/>
</dbReference>
<feature type="active site" description="Proton acceptor; for dehydratase activity" evidence="6">
    <location>
        <position position="938"/>
    </location>
</feature>
<name>A0A840PEZ6_9ACTN</name>
<keyword evidence="2" id="KW-0597">Phosphoprotein</keyword>
<accession>A0A840PEZ6</accession>
<dbReference type="CDD" id="cd00833">
    <property type="entry name" value="PKS"/>
    <property type="match status" value="1"/>
</dbReference>
<dbReference type="Gene3D" id="3.40.50.11460">
    <property type="match status" value="1"/>
</dbReference>
<feature type="domain" description="PKS/mFAS DH" evidence="9">
    <location>
        <begin position="906"/>
        <end position="1184"/>
    </location>
</feature>
<dbReference type="Pfam" id="PF08240">
    <property type="entry name" value="ADH_N"/>
    <property type="match status" value="1"/>
</dbReference>
<dbReference type="FunFam" id="1.10.1200.10:FF:000007">
    <property type="entry name" value="Probable polyketide synthase pks17"/>
    <property type="match status" value="1"/>
</dbReference>
<dbReference type="InterPro" id="IPR016036">
    <property type="entry name" value="Malonyl_transacylase_ACP-bd"/>
</dbReference>
<dbReference type="InterPro" id="IPR011032">
    <property type="entry name" value="GroES-like_sf"/>
</dbReference>
<dbReference type="Pfam" id="PF00109">
    <property type="entry name" value="ketoacyl-synt"/>
    <property type="match status" value="1"/>
</dbReference>
<dbReference type="Gene3D" id="3.10.129.110">
    <property type="entry name" value="Polyketide synthase dehydratase"/>
    <property type="match status" value="1"/>
</dbReference>
<dbReference type="FunFam" id="3.40.47.10:FF:000019">
    <property type="entry name" value="Polyketide synthase type I"/>
    <property type="match status" value="1"/>
</dbReference>
<dbReference type="Pfam" id="PF16197">
    <property type="entry name" value="KAsynt_C_assoc"/>
    <property type="match status" value="1"/>
</dbReference>
<dbReference type="RefSeq" id="WP_221336856.1">
    <property type="nucleotide sequence ID" value="NZ_BAABIX010000017.1"/>
</dbReference>
<dbReference type="InterPro" id="IPR049551">
    <property type="entry name" value="PKS_DH_C"/>
</dbReference>
<dbReference type="SUPFAM" id="SSF55048">
    <property type="entry name" value="Probable ACP-binding domain of malonyl-CoA ACP transacylase"/>
    <property type="match status" value="1"/>
</dbReference>
<dbReference type="Gene3D" id="3.40.366.10">
    <property type="entry name" value="Malonyl-Coenzyme A Acyl Carrier Protein, domain 2"/>
    <property type="match status" value="1"/>
</dbReference>
<dbReference type="PROSITE" id="PS52004">
    <property type="entry name" value="KS3_2"/>
    <property type="match status" value="1"/>
</dbReference>
<dbReference type="Proteomes" id="UP000578449">
    <property type="component" value="Unassembled WGS sequence"/>
</dbReference>
<dbReference type="PROSITE" id="PS00012">
    <property type="entry name" value="PHOSPHOPANTETHEINE"/>
    <property type="match status" value="1"/>
</dbReference>
<feature type="active site" description="Proton donor; for dehydratase activity" evidence="6">
    <location>
        <position position="1104"/>
    </location>
</feature>
<dbReference type="Gene3D" id="1.10.1200.10">
    <property type="entry name" value="ACP-like"/>
    <property type="match status" value="1"/>
</dbReference>
<dbReference type="EMBL" id="JACHGN010000013">
    <property type="protein sequence ID" value="MBB5136030.1"/>
    <property type="molecule type" value="Genomic_DNA"/>
</dbReference>
<dbReference type="SUPFAM" id="SSF50129">
    <property type="entry name" value="GroES-like"/>
    <property type="match status" value="1"/>
</dbReference>
<evidence type="ECO:0000256" key="2">
    <source>
        <dbReference type="ARBA" id="ARBA00022553"/>
    </source>
</evidence>
<dbReference type="InterPro" id="IPR001227">
    <property type="entry name" value="Ac_transferase_dom_sf"/>
</dbReference>
<dbReference type="GO" id="GO:0031177">
    <property type="term" value="F:phosphopantetheine binding"/>
    <property type="evidence" value="ECO:0007669"/>
    <property type="project" value="InterPro"/>
</dbReference>
<evidence type="ECO:0000259" key="9">
    <source>
        <dbReference type="PROSITE" id="PS52019"/>
    </source>
</evidence>
<gene>
    <name evidence="10" type="ORF">HNP84_005774</name>
</gene>
<evidence type="ECO:0000256" key="5">
    <source>
        <dbReference type="ARBA" id="ARBA00023315"/>
    </source>
</evidence>
<dbReference type="Pfam" id="PF14765">
    <property type="entry name" value="PS-DH"/>
    <property type="match status" value="1"/>
</dbReference>